<dbReference type="InterPro" id="IPR008936">
    <property type="entry name" value="Rho_GTPase_activation_prot"/>
</dbReference>
<protein>
    <recommendedName>
        <fullName evidence="1">Ras-GAP domain-containing protein</fullName>
    </recommendedName>
</protein>
<dbReference type="AlphaFoldDB" id="A0A4P9YQM9"/>
<reference evidence="3" key="1">
    <citation type="journal article" date="2018" name="Nat. Microbiol.">
        <title>Leveraging single-cell genomics to expand the fungal tree of life.</title>
        <authorList>
            <person name="Ahrendt S.R."/>
            <person name="Quandt C.A."/>
            <person name="Ciobanu D."/>
            <person name="Clum A."/>
            <person name="Salamov A."/>
            <person name="Andreopoulos B."/>
            <person name="Cheng J.F."/>
            <person name="Woyke T."/>
            <person name="Pelin A."/>
            <person name="Henrissat B."/>
            <person name="Reynolds N.K."/>
            <person name="Benny G.L."/>
            <person name="Smith M.E."/>
            <person name="James T.Y."/>
            <person name="Grigoriev I.V."/>
        </authorList>
    </citation>
    <scope>NUCLEOTIDE SEQUENCE [LARGE SCALE GENOMIC DNA]</scope>
    <source>
        <strain evidence="3">CSF55</strain>
    </source>
</reference>
<dbReference type="Proteomes" id="UP000281549">
    <property type="component" value="Unassembled WGS sequence"/>
</dbReference>
<dbReference type="EMBL" id="ML004961">
    <property type="protein sequence ID" value="RKP21371.1"/>
    <property type="molecule type" value="Genomic_DNA"/>
</dbReference>
<evidence type="ECO:0000313" key="3">
    <source>
        <dbReference type="Proteomes" id="UP000281549"/>
    </source>
</evidence>
<proteinExistence type="predicted"/>
<accession>A0A4P9YQM9</accession>
<evidence type="ECO:0000313" key="2">
    <source>
        <dbReference type="EMBL" id="RKP21371.1"/>
    </source>
</evidence>
<name>A0A4P9YQM9_ROZAC</name>
<organism evidence="2 3">
    <name type="scientific">Rozella allomycis (strain CSF55)</name>
    <dbReference type="NCBI Taxonomy" id="988480"/>
    <lineage>
        <taxon>Eukaryota</taxon>
        <taxon>Fungi</taxon>
        <taxon>Fungi incertae sedis</taxon>
        <taxon>Cryptomycota</taxon>
        <taxon>Cryptomycota incertae sedis</taxon>
        <taxon>Rozella</taxon>
    </lineage>
</organism>
<feature type="domain" description="Ras-GAP" evidence="1">
    <location>
        <begin position="104"/>
        <end position="272"/>
    </location>
</feature>
<evidence type="ECO:0000259" key="1">
    <source>
        <dbReference type="PROSITE" id="PS50018"/>
    </source>
</evidence>
<dbReference type="Gene3D" id="1.10.506.10">
    <property type="entry name" value="GTPase Activation - p120gap, domain 1"/>
    <property type="match status" value="1"/>
</dbReference>
<dbReference type="InterPro" id="IPR001936">
    <property type="entry name" value="RasGAP_dom"/>
</dbReference>
<dbReference type="SUPFAM" id="SSF48350">
    <property type="entry name" value="GTPase activation domain, GAP"/>
    <property type="match status" value="1"/>
</dbReference>
<dbReference type="PROSITE" id="PS50018">
    <property type="entry name" value="RAS_GTPASE_ACTIV_2"/>
    <property type="match status" value="1"/>
</dbReference>
<sequence>MNYDTNSLSNTTAICRLPIIDWLPSNMKESKSKRICRNNIVESLIGHDFEILILICQTPFIGEDANTFAKLIFKFLHGISEDTFFEFIQKIFKEIKEFRNYCETTANVLLSSYLRETQQNFLRQILGSIFDVYKFQEELIEVEPLNIDNNAISIIDSQHRVEEMCDVILTNLIDAYRDSNFPSGLKRICGILWRETNDPMVLTTISTPTSSKPSSFLCEFLDNNTLMESTEGDKDFLENCDDSKGQIIAEKVLGSLVFLRFLIPGIINYKGFLSEIGGADFIQTKPLQSYSSMPILSQKQEKFSIGNRKGILLKSLSGSNMDIHGFRKSNLDGPEVDKHAMDELFTFMADHSEKILTDCRTILANSYGKTYTSNISTKLENTFKELKSESWDAHVNWFTKIKEVVEEKRRSLEIAVVPNLRSNLHRNQVVAFCPLDVHGLNPFLDIILKYDDPTIVCILEKYVYTIGEVQNFLSQIYLALEEKRVDVIFYPYCGYKLSEIKTRTILVTDGIHYT</sequence>
<gene>
    <name evidence="2" type="ORF">ROZALSC1DRAFT_20575</name>
</gene>